<dbReference type="EMBL" id="ATFE01000001">
    <property type="protein sequence ID" value="EPF29994.1"/>
    <property type="molecule type" value="Genomic_DNA"/>
</dbReference>
<sequence>MTYAKVFISGNSQAIRLPKSFQVSDNQLCIKKIGSSIVLFREDNPWDSFDRSLNKFPDDFFIEGRKQPETQQREGI</sequence>
<dbReference type="RefSeq" id="WP_016522086.1">
    <property type="nucleotide sequence ID" value="NZ_KE332517.1"/>
</dbReference>
<dbReference type="EMBL" id="ATFE01000019">
    <property type="protein sequence ID" value="EPF27639.1"/>
    <property type="molecule type" value="Genomic_DNA"/>
</dbReference>
<dbReference type="InterPro" id="IPR051734">
    <property type="entry name" value="VapB_TA_antitoxins"/>
</dbReference>
<dbReference type="Gene3D" id="2.10.260.10">
    <property type="match status" value="1"/>
</dbReference>
<dbReference type="NCBIfam" id="NF040493">
    <property type="entry name" value="TA_anti_VapB"/>
    <property type="match status" value="1"/>
</dbReference>
<dbReference type="AlphaFoldDB" id="A0AA87NNR7"/>
<evidence type="ECO:0008006" key="4">
    <source>
        <dbReference type="Google" id="ProtNLM"/>
    </source>
</evidence>
<comment type="caution">
    <text evidence="1">The sequence shown here is derived from an EMBL/GenBank/DDBJ whole genome shotgun (WGS) entry which is preliminary data.</text>
</comment>
<dbReference type="PANTHER" id="PTHR37550:SF3">
    <property type="entry name" value="ANTITOXIN VAPB1"/>
    <property type="match status" value="1"/>
</dbReference>
<name>A0AA87NNR7_TREMD</name>
<reference evidence="1 3" key="1">
    <citation type="submission" date="2013-04" db="EMBL/GenBank/DDBJ databases">
        <title>The Genome Sequence of Treponema medium ATCC 700293.</title>
        <authorList>
            <consortium name="The Broad Institute Genomics Platform"/>
            <person name="Earl A."/>
            <person name="Ward D."/>
            <person name="Feldgarden M."/>
            <person name="Gevers D."/>
            <person name="Leonetti C."/>
            <person name="Blanton J.M."/>
            <person name="Dewhirst F.E."/>
            <person name="Izard J."/>
            <person name="Walker B."/>
            <person name="Young S."/>
            <person name="Zeng Q."/>
            <person name="Gargeya S."/>
            <person name="Fitzgerald M."/>
            <person name="Haas B."/>
            <person name="Abouelleil A."/>
            <person name="Allen A.W."/>
            <person name="Alvarado L."/>
            <person name="Arachchi H.M."/>
            <person name="Berlin A.M."/>
            <person name="Chapman S.B."/>
            <person name="Gainer-Dewar J."/>
            <person name="Goldberg J."/>
            <person name="Griggs A."/>
            <person name="Gujja S."/>
            <person name="Hansen M."/>
            <person name="Howarth C."/>
            <person name="Imamovic A."/>
            <person name="Ireland A."/>
            <person name="Larimer J."/>
            <person name="McCowan C."/>
            <person name="Murphy C."/>
            <person name="Pearson M."/>
            <person name="Poon T.W."/>
            <person name="Priest M."/>
            <person name="Roberts A."/>
            <person name="Saif S."/>
            <person name="Shea T."/>
            <person name="Sisk P."/>
            <person name="Sykes S."/>
            <person name="Wortman J."/>
            <person name="Nusbaum C."/>
            <person name="Birren B."/>
        </authorList>
    </citation>
    <scope>NUCLEOTIDE SEQUENCE [LARGE SCALE GENOMIC DNA]</scope>
    <source>
        <strain evidence="1 3">ATCC 700293</strain>
    </source>
</reference>
<dbReference type="Proteomes" id="UP000014634">
    <property type="component" value="Unassembled WGS sequence"/>
</dbReference>
<organism evidence="1 3">
    <name type="scientific">Treponema medium ATCC 700293</name>
    <dbReference type="NCBI Taxonomy" id="1125700"/>
    <lineage>
        <taxon>Bacteria</taxon>
        <taxon>Pseudomonadati</taxon>
        <taxon>Spirochaetota</taxon>
        <taxon>Spirochaetia</taxon>
        <taxon>Spirochaetales</taxon>
        <taxon>Treponemataceae</taxon>
        <taxon>Treponema</taxon>
    </lineage>
</organism>
<dbReference type="InterPro" id="IPR047976">
    <property type="entry name" value="Anti_VapB2-like"/>
</dbReference>
<dbReference type="PANTHER" id="PTHR37550">
    <property type="entry name" value="ANTITOXIN VAPB1"/>
    <property type="match status" value="1"/>
</dbReference>
<proteinExistence type="predicted"/>
<evidence type="ECO:0000313" key="3">
    <source>
        <dbReference type="Proteomes" id="UP000014634"/>
    </source>
</evidence>
<gene>
    <name evidence="2" type="ORF">HMPREF9195_00005</name>
    <name evidence="1" type="ORF">HMPREF9195_02391</name>
</gene>
<evidence type="ECO:0000313" key="1">
    <source>
        <dbReference type="EMBL" id="EPF27639.1"/>
    </source>
</evidence>
<protein>
    <recommendedName>
        <fullName evidence="4">SpoVT-AbrB domain-containing protein</fullName>
    </recommendedName>
</protein>
<dbReference type="SUPFAM" id="SSF89447">
    <property type="entry name" value="AbrB/MazE/MraZ-like"/>
    <property type="match status" value="1"/>
</dbReference>
<evidence type="ECO:0000313" key="2">
    <source>
        <dbReference type="EMBL" id="EPF29994.1"/>
    </source>
</evidence>
<accession>A0AA87NNR7</accession>
<dbReference type="InterPro" id="IPR037914">
    <property type="entry name" value="SpoVT-AbrB_sf"/>
</dbReference>